<dbReference type="Gene3D" id="3.30.40.10">
    <property type="entry name" value="Zinc/RING finger domain, C3HC4 (zinc finger)"/>
    <property type="match status" value="1"/>
</dbReference>
<evidence type="ECO:0000313" key="19">
    <source>
        <dbReference type="EMBL" id="VDN05609.1"/>
    </source>
</evidence>
<reference evidence="19 20" key="2">
    <citation type="submission" date="2018-11" db="EMBL/GenBank/DDBJ databases">
        <authorList>
            <consortium name="Pathogen Informatics"/>
        </authorList>
    </citation>
    <scope>NUCLEOTIDE SEQUENCE [LARGE SCALE GENOMIC DNA]</scope>
</reference>
<dbReference type="GO" id="GO:0045740">
    <property type="term" value="P:positive regulation of DNA replication"/>
    <property type="evidence" value="ECO:0007669"/>
    <property type="project" value="TreeGrafter"/>
</dbReference>
<feature type="compositionally biased region" description="Basic residues" evidence="14">
    <location>
        <begin position="326"/>
        <end position="338"/>
    </location>
</feature>
<evidence type="ECO:0000256" key="8">
    <source>
        <dbReference type="ARBA" id="ARBA00023163"/>
    </source>
</evidence>
<dbReference type="OMA" id="NDLVFCC"/>
<evidence type="ECO:0000256" key="4">
    <source>
        <dbReference type="ARBA" id="ARBA00022833"/>
    </source>
</evidence>
<dbReference type="GO" id="GO:0006355">
    <property type="term" value="P:regulation of DNA-templated transcription"/>
    <property type="evidence" value="ECO:0007669"/>
    <property type="project" value="TreeGrafter"/>
</dbReference>
<evidence type="ECO:0000256" key="2">
    <source>
        <dbReference type="ARBA" id="ARBA00022723"/>
    </source>
</evidence>
<name>A0A158RCM5_THECL</name>
<dbReference type="InterPro" id="IPR018501">
    <property type="entry name" value="DDT_dom"/>
</dbReference>
<evidence type="ECO:0000259" key="18">
    <source>
        <dbReference type="PROSITE" id="PS51136"/>
    </source>
</evidence>
<dbReference type="Pfam" id="PF15613">
    <property type="entry name" value="WSD"/>
    <property type="match status" value="1"/>
</dbReference>
<dbReference type="InterPro" id="IPR047171">
    <property type="entry name" value="BAZ1A"/>
</dbReference>
<dbReference type="SUPFAM" id="SSF47370">
    <property type="entry name" value="Bromodomain"/>
    <property type="match status" value="1"/>
</dbReference>
<dbReference type="PROSITE" id="PS50014">
    <property type="entry name" value="BROMODOMAIN_2"/>
    <property type="match status" value="1"/>
</dbReference>
<sequence length="1334" mass="154594">MPSLGQKRFKPSPCPHDLKPNDKVFYLPLTNEVFTSYENFFLRQISLSSMIWTCSVTGKTGLTFEEALESEKSAKDTLKTYPSSFAKPLLYLVHKLSCRGRMEDLVNDIYYFVKDHYLIGEEVTLGCGRSRKDVKIWKVTYAEVLNDTLKKPNNNSEKTDTSVKKGELLIPSAEHYTYDVMVLNPENKSIIYELRNQIKHYNLTRSKSLWARNILRLILKSSCVTNHERLVVKEELVQRFDLENMTWEEVFNGPVAQFPQTPLVSRGTVRRVHHSRSYINGTCASDVNIPSTSDVDCVHGIQRDQVLEETKFVNKDKKDNTGERTTKKKQKHGKASKKKVILEQQEELEGLFEQARKMNIENLSRWEQNDHLLSEAEIVALKQLIRQTKEKERKEIRLRKQRMKEILSEWKKPRDDVLCDDLRPLPDLEPFLLPAWMSDDDFGQYLCIFEFFQSFSELLPVKEVRGTHQIKFCEIVSAIRSCNPEQDSMFVQLIHILLKAKTERADEEDGDEVNLNRRDEISPDANDIDHKLYGSKIREATILHENVRLTHGLSARHLPIDWMTITEVLRLSIITSGYYTGAPTHRFRLFSRGAIRCYEDEGFLFANENPRIMSILEKKSVFDLQPHERLALLKMLMHQLLSYHKFRSLCDERISSLLDARKELKNLRSFDLVQEKEAREASLVREYELEQIEELGEAARIDFAKKEELSKETVILLNFVKSGSFIGRRDDKLKHVERILMKGVSYVQMEIDDIKKVRSLQMEHITAAEDDLLGRVGWLCLGRDRAFRTFWYLDSFPLLLVEDANSSDERGSCIGPTPLDKAKKFRQSYSSDDDVRKALLGCTSTDECPVHGKVGHRRWQLITCIDVLEKIESSCNSRGLRESELLENLKFFSPLLKNILTRCSEKIISGEIYKDLFLSGVDFADNLVSFDWNREFVDMLLDLEEKIEQGCIGHLAIGETYSRKDWRQSLLEKHSVASFVDKNFEIFGEVVLSVTQVQSLNELEHLALAFLQIVQGINIKFLRLPFATASSKERNCVNIPTTTFDQWQKSLLKCSSTSALSLHYATLESAIMWTRSRLQARCRKCRKKGETEKLCMCTRCDRCYHIDCAKPKIEDPCGWMCSDCEDFDEQSSSQASDHACGTSTDECIEQSFVEFELPMDVFKTSSGRVVKKVEYADNSSVGKRELRKRKAGTYAESDSDDDDSSEKKSECTSVTMSLRDSNSRTRDSLRDCELLISEAMRQQSSWPFLRPVEARIVPDYYQIIKRPMDLRTMMNKLKQKLYDTPDQVVADARLIIANCRIYNEEDSEIYEVYCIPFLCLYFYIIRRLTMRFFL</sequence>
<feature type="domain" description="WAC" evidence="18">
    <location>
        <begin position="22"/>
        <end position="132"/>
    </location>
</feature>
<dbReference type="GO" id="GO:0008270">
    <property type="term" value="F:zinc ion binding"/>
    <property type="evidence" value="ECO:0007669"/>
    <property type="project" value="UniProtKB-KW"/>
</dbReference>
<dbReference type="InterPro" id="IPR011011">
    <property type="entry name" value="Znf_FYVE_PHD"/>
</dbReference>
<feature type="region of interest" description="Disordered" evidence="14">
    <location>
        <begin position="1186"/>
        <end position="1219"/>
    </location>
</feature>
<keyword evidence="8" id="KW-0804">Transcription</keyword>
<organism evidence="21">
    <name type="scientific">Thelazia callipaeda</name>
    <name type="common">Oriental eyeworm</name>
    <name type="synonym">Parasitic nematode</name>
    <dbReference type="NCBI Taxonomy" id="103827"/>
    <lineage>
        <taxon>Eukaryota</taxon>
        <taxon>Metazoa</taxon>
        <taxon>Ecdysozoa</taxon>
        <taxon>Nematoda</taxon>
        <taxon>Chromadorea</taxon>
        <taxon>Rhabditida</taxon>
        <taxon>Spirurina</taxon>
        <taxon>Spiruromorpha</taxon>
        <taxon>Thelazioidea</taxon>
        <taxon>Thelaziidae</taxon>
        <taxon>Thelazia</taxon>
    </lineage>
</organism>
<evidence type="ECO:0000313" key="20">
    <source>
        <dbReference type="Proteomes" id="UP000276776"/>
    </source>
</evidence>
<evidence type="ECO:0000259" key="17">
    <source>
        <dbReference type="PROSITE" id="PS50827"/>
    </source>
</evidence>
<keyword evidence="7 10" id="KW-0103">Bromodomain</keyword>
<dbReference type="EMBL" id="UYYF01004581">
    <property type="protein sequence ID" value="VDN05609.1"/>
    <property type="molecule type" value="Genomic_DNA"/>
</dbReference>
<dbReference type="InterPro" id="IPR001487">
    <property type="entry name" value="Bromodomain"/>
</dbReference>
<evidence type="ECO:0000256" key="13">
    <source>
        <dbReference type="SAM" id="Coils"/>
    </source>
</evidence>
<dbReference type="SMART" id="SM00571">
    <property type="entry name" value="DDT"/>
    <property type="match status" value="1"/>
</dbReference>
<dbReference type="Pfam" id="PF15612">
    <property type="entry name" value="WHIM1"/>
    <property type="match status" value="1"/>
</dbReference>
<feature type="region of interest" description="Disordered" evidence="14">
    <location>
        <begin position="315"/>
        <end position="338"/>
    </location>
</feature>
<dbReference type="Gene3D" id="1.20.920.10">
    <property type="entry name" value="Bromodomain-like"/>
    <property type="match status" value="1"/>
</dbReference>
<dbReference type="OrthoDB" id="332390at2759"/>
<dbReference type="PROSITE" id="PS50827">
    <property type="entry name" value="DDT"/>
    <property type="match status" value="1"/>
</dbReference>
<dbReference type="GO" id="GO:0000228">
    <property type="term" value="C:nuclear chromosome"/>
    <property type="evidence" value="ECO:0007669"/>
    <property type="project" value="TreeGrafter"/>
</dbReference>
<evidence type="ECO:0000256" key="11">
    <source>
        <dbReference type="PROSITE-ProRule" id="PRU00146"/>
    </source>
</evidence>
<dbReference type="GO" id="GO:0008623">
    <property type="term" value="C:CHRAC"/>
    <property type="evidence" value="ECO:0007669"/>
    <property type="project" value="TreeGrafter"/>
</dbReference>
<evidence type="ECO:0000259" key="15">
    <source>
        <dbReference type="PROSITE" id="PS50014"/>
    </source>
</evidence>
<evidence type="ECO:0000256" key="14">
    <source>
        <dbReference type="SAM" id="MobiDB-lite"/>
    </source>
</evidence>
<keyword evidence="3 11" id="KW-0863">Zinc-finger</keyword>
<feature type="domain" description="Bromo" evidence="15">
    <location>
        <begin position="1240"/>
        <end position="1310"/>
    </location>
</feature>
<evidence type="ECO:0000256" key="10">
    <source>
        <dbReference type="PROSITE-ProRule" id="PRU00035"/>
    </source>
</evidence>
<evidence type="ECO:0000256" key="5">
    <source>
        <dbReference type="ARBA" id="ARBA00023015"/>
    </source>
</evidence>
<evidence type="ECO:0000256" key="9">
    <source>
        <dbReference type="ARBA" id="ARBA00023242"/>
    </source>
</evidence>
<dbReference type="GO" id="GO:0031445">
    <property type="term" value="P:regulation of heterochromatin formation"/>
    <property type="evidence" value="ECO:0007669"/>
    <property type="project" value="TreeGrafter"/>
</dbReference>
<keyword evidence="9 12" id="KW-0539">Nucleus</keyword>
<keyword evidence="20" id="KW-1185">Reference proteome</keyword>
<dbReference type="PROSITE" id="PS51136">
    <property type="entry name" value="WAC"/>
    <property type="match status" value="1"/>
</dbReference>
<keyword evidence="4" id="KW-0862">Zinc</keyword>
<evidence type="ECO:0000256" key="7">
    <source>
        <dbReference type="ARBA" id="ARBA00023117"/>
    </source>
</evidence>
<feature type="domain" description="DDT" evidence="17">
    <location>
        <begin position="439"/>
        <end position="507"/>
    </location>
</feature>
<feature type="compositionally biased region" description="Basic and acidic residues" evidence="14">
    <location>
        <begin position="315"/>
        <end position="325"/>
    </location>
</feature>
<dbReference type="WBParaSite" id="TCLT_0000809701-mRNA-1">
    <property type="protein sequence ID" value="TCLT_0000809701-mRNA-1"/>
    <property type="gene ID" value="TCLT_0000809701"/>
</dbReference>
<dbReference type="STRING" id="103827.A0A158RCM5"/>
<feature type="domain" description="PHD-type" evidence="16">
    <location>
        <begin position="1079"/>
        <end position="1127"/>
    </location>
</feature>
<keyword evidence="5" id="KW-0805">Transcription regulation</keyword>
<reference evidence="21" key="1">
    <citation type="submission" date="2016-04" db="UniProtKB">
        <authorList>
            <consortium name="WormBaseParasite"/>
        </authorList>
    </citation>
    <scope>IDENTIFICATION</scope>
</reference>
<dbReference type="InterPro" id="IPR036427">
    <property type="entry name" value="Bromodomain-like_sf"/>
</dbReference>
<evidence type="ECO:0000256" key="12">
    <source>
        <dbReference type="PROSITE-ProRule" id="PRU00475"/>
    </source>
</evidence>
<dbReference type="Pfam" id="PF10537">
    <property type="entry name" value="WAC_Acf1_DNA_bd"/>
    <property type="match status" value="1"/>
</dbReference>
<dbReference type="PRINTS" id="PR00503">
    <property type="entry name" value="BROMODOMAIN"/>
</dbReference>
<dbReference type="InterPro" id="IPR028942">
    <property type="entry name" value="WHIM1_dom"/>
</dbReference>
<dbReference type="PROSITE" id="PS50016">
    <property type="entry name" value="ZF_PHD_2"/>
    <property type="match status" value="1"/>
</dbReference>
<dbReference type="Proteomes" id="UP000276776">
    <property type="component" value="Unassembled WGS sequence"/>
</dbReference>
<feature type="coiled-coil region" evidence="13">
    <location>
        <begin position="341"/>
        <end position="406"/>
    </location>
</feature>
<dbReference type="SUPFAM" id="SSF57903">
    <property type="entry name" value="FYVE/PHD zinc finger"/>
    <property type="match status" value="1"/>
</dbReference>
<proteinExistence type="predicted"/>
<dbReference type="InterPro" id="IPR028941">
    <property type="entry name" value="WHIM2_dom"/>
</dbReference>
<evidence type="ECO:0000313" key="21">
    <source>
        <dbReference type="WBParaSite" id="TCLT_0000809701-mRNA-1"/>
    </source>
</evidence>
<gene>
    <name evidence="19" type="ORF">TCLT_LOCUS8086</name>
</gene>
<keyword evidence="6 13" id="KW-0175">Coiled coil</keyword>
<evidence type="ECO:0000259" key="16">
    <source>
        <dbReference type="PROSITE" id="PS50016"/>
    </source>
</evidence>
<accession>A0A158RCM5</accession>
<dbReference type="GO" id="GO:0003677">
    <property type="term" value="F:DNA binding"/>
    <property type="evidence" value="ECO:0007669"/>
    <property type="project" value="TreeGrafter"/>
</dbReference>
<evidence type="ECO:0000256" key="1">
    <source>
        <dbReference type="ARBA" id="ARBA00004123"/>
    </source>
</evidence>
<comment type="subcellular location">
    <subcellularLocation>
        <location evidence="1 12">Nucleus</location>
    </subcellularLocation>
</comment>
<dbReference type="SMART" id="SM00297">
    <property type="entry name" value="BROMO"/>
    <property type="match status" value="1"/>
</dbReference>
<evidence type="ECO:0000256" key="3">
    <source>
        <dbReference type="ARBA" id="ARBA00022771"/>
    </source>
</evidence>
<dbReference type="PANTHER" id="PTHR46510:SF1">
    <property type="entry name" value="BROMODOMAIN ADJACENT TO ZINC FINGER DOMAIN PROTEIN 1A"/>
    <property type="match status" value="1"/>
</dbReference>
<dbReference type="PANTHER" id="PTHR46510">
    <property type="entry name" value="BROMODOMAIN ADJACENT TO ZINC FINGER DOMAIN PROTEIN 1A"/>
    <property type="match status" value="1"/>
</dbReference>
<keyword evidence="2" id="KW-0479">Metal-binding</keyword>
<evidence type="ECO:0000256" key="6">
    <source>
        <dbReference type="ARBA" id="ARBA00023054"/>
    </source>
</evidence>
<dbReference type="InterPro" id="IPR013136">
    <property type="entry name" value="WSTF_Acf1_Cbp146"/>
</dbReference>
<dbReference type="Pfam" id="PF00439">
    <property type="entry name" value="Bromodomain"/>
    <property type="match status" value="1"/>
</dbReference>
<dbReference type="InterPro" id="IPR013083">
    <property type="entry name" value="Znf_RING/FYVE/PHD"/>
</dbReference>
<dbReference type="GO" id="GO:0006338">
    <property type="term" value="P:chromatin remodeling"/>
    <property type="evidence" value="ECO:0007669"/>
    <property type="project" value="InterPro"/>
</dbReference>
<protein>
    <submittedName>
        <fullName evidence="21">Bromodomain adjacent to zinc finger domain protein 1A</fullName>
    </submittedName>
</protein>
<dbReference type="InterPro" id="IPR019787">
    <property type="entry name" value="Znf_PHD-finger"/>
</dbReference>